<dbReference type="PANTHER" id="PTHR32401:SF49">
    <property type="entry name" value="OS10G0129200 PROTEIN"/>
    <property type="match status" value="1"/>
</dbReference>
<keyword evidence="2" id="KW-0430">Lectin</keyword>
<keyword evidence="3" id="KW-1133">Transmembrane helix</keyword>
<feature type="domain" description="Legume lectin" evidence="4">
    <location>
        <begin position="34"/>
        <end position="267"/>
    </location>
</feature>
<evidence type="ECO:0000259" key="4">
    <source>
        <dbReference type="Pfam" id="PF00139"/>
    </source>
</evidence>
<evidence type="ECO:0000256" key="3">
    <source>
        <dbReference type="SAM" id="Phobius"/>
    </source>
</evidence>
<dbReference type="Proteomes" id="UP001157006">
    <property type="component" value="Chromosome 3"/>
</dbReference>
<dbReference type="InterPro" id="IPR001220">
    <property type="entry name" value="Legume_lectin_dom"/>
</dbReference>
<keyword evidence="3" id="KW-0812">Transmembrane</keyword>
<dbReference type="Gene3D" id="2.60.120.200">
    <property type="match status" value="1"/>
</dbReference>
<dbReference type="CDD" id="cd06899">
    <property type="entry name" value="lectin_legume_LecRK_Arcelin_ConA"/>
    <property type="match status" value="1"/>
</dbReference>
<organism evidence="5 6">
    <name type="scientific">Vicia faba</name>
    <name type="common">Broad bean</name>
    <name type="synonym">Faba vulgaris</name>
    <dbReference type="NCBI Taxonomy" id="3906"/>
    <lineage>
        <taxon>Eukaryota</taxon>
        <taxon>Viridiplantae</taxon>
        <taxon>Streptophyta</taxon>
        <taxon>Embryophyta</taxon>
        <taxon>Tracheophyta</taxon>
        <taxon>Spermatophyta</taxon>
        <taxon>Magnoliopsida</taxon>
        <taxon>eudicotyledons</taxon>
        <taxon>Gunneridae</taxon>
        <taxon>Pentapetalae</taxon>
        <taxon>rosids</taxon>
        <taxon>fabids</taxon>
        <taxon>Fabales</taxon>
        <taxon>Fabaceae</taxon>
        <taxon>Papilionoideae</taxon>
        <taxon>50 kb inversion clade</taxon>
        <taxon>NPAAA clade</taxon>
        <taxon>Hologalegina</taxon>
        <taxon>IRL clade</taxon>
        <taxon>Fabeae</taxon>
        <taxon>Vicia</taxon>
    </lineage>
</organism>
<evidence type="ECO:0000256" key="2">
    <source>
        <dbReference type="ARBA" id="ARBA00022734"/>
    </source>
</evidence>
<dbReference type="GO" id="GO:0030246">
    <property type="term" value="F:carbohydrate binding"/>
    <property type="evidence" value="ECO:0007669"/>
    <property type="project" value="UniProtKB-KW"/>
</dbReference>
<gene>
    <name evidence="5" type="ORF">VFH_III111280</name>
</gene>
<accession>A0AAV1A469</accession>
<keyword evidence="6" id="KW-1185">Reference proteome</keyword>
<feature type="transmembrane region" description="Helical" evidence="3">
    <location>
        <begin position="12"/>
        <end position="31"/>
    </location>
</feature>
<dbReference type="SUPFAM" id="SSF49899">
    <property type="entry name" value="Concanavalin A-like lectins/glucanases"/>
    <property type="match status" value="1"/>
</dbReference>
<dbReference type="InterPro" id="IPR013320">
    <property type="entry name" value="ConA-like_dom_sf"/>
</dbReference>
<evidence type="ECO:0000313" key="5">
    <source>
        <dbReference type="EMBL" id="CAI8603987.1"/>
    </source>
</evidence>
<dbReference type="PIRSF" id="PIRSF002690">
    <property type="entry name" value="L-type_lectin_plant"/>
    <property type="match status" value="1"/>
</dbReference>
<dbReference type="Pfam" id="PF00139">
    <property type="entry name" value="Lectin_legB"/>
    <property type="match status" value="1"/>
</dbReference>
<protein>
    <recommendedName>
        <fullName evidence="4">Legume lectin domain-containing protein</fullName>
    </recommendedName>
</protein>
<keyword evidence="3" id="KW-0472">Membrane</keyword>
<comment type="similarity">
    <text evidence="1">Belongs to the leguminous lectin family.</text>
</comment>
<dbReference type="InterPro" id="IPR016363">
    <property type="entry name" value="L-lectin"/>
</dbReference>
<dbReference type="AlphaFoldDB" id="A0AAV1A469"/>
<reference evidence="5 6" key="1">
    <citation type="submission" date="2023-01" db="EMBL/GenBank/DDBJ databases">
        <authorList>
            <person name="Kreplak J."/>
        </authorList>
    </citation>
    <scope>NUCLEOTIDE SEQUENCE [LARGE SCALE GENOMIC DNA]</scope>
</reference>
<proteinExistence type="inferred from homology"/>
<name>A0AAV1A469_VICFA</name>
<evidence type="ECO:0000256" key="1">
    <source>
        <dbReference type="ARBA" id="ARBA00007606"/>
    </source>
</evidence>
<sequence>MAFYLKNIPTEQLFSLVSLIFVLLAIYINSVEPLSFNYNKLTLGNSGVILQGDAHILESGYLALTNSTPLPPDTYLPTTGRALYPTPLTLWNDTTGQVASFSTSFSFIVQSQEGGGATDGLIFFIAPQNTVIPENSDSLYLGVVDGKNAINQFVGLEFDLYPNSFDPNMRHIGIDVNSLISLKTREWNWVSGSLTTVSITYNSPSNKLSARVRSETGELSSIEQVVDLKTVLPNIVRIGFSATSITAVAHNIHEWAVHEWSFGSDLGTTTSNVSNI</sequence>
<dbReference type="PANTHER" id="PTHR32401">
    <property type="entry name" value="CONCANAVALIN A-LIKE LECTIN FAMILY PROTEIN"/>
    <property type="match status" value="1"/>
</dbReference>
<dbReference type="InterPro" id="IPR050258">
    <property type="entry name" value="Leguminous_Lectin"/>
</dbReference>
<evidence type="ECO:0000313" key="6">
    <source>
        <dbReference type="Proteomes" id="UP001157006"/>
    </source>
</evidence>
<dbReference type="EMBL" id="OX451738">
    <property type="protein sequence ID" value="CAI8603987.1"/>
    <property type="molecule type" value="Genomic_DNA"/>
</dbReference>